<dbReference type="RefSeq" id="WP_060932616.1">
    <property type="nucleotide sequence ID" value="NZ_KQ960488.1"/>
</dbReference>
<accession>A0A134BIN7</accession>
<evidence type="ECO:0000313" key="3">
    <source>
        <dbReference type="Proteomes" id="UP000070531"/>
    </source>
</evidence>
<proteinExistence type="predicted"/>
<evidence type="ECO:0000256" key="1">
    <source>
        <dbReference type="SAM" id="MobiDB-lite"/>
    </source>
</evidence>
<dbReference type="AlphaFoldDB" id="A0A134BIN7"/>
<comment type="caution">
    <text evidence="2">The sequence shown here is derived from an EMBL/GenBank/DDBJ whole genome shotgun (WGS) entry which is preliminary data.</text>
</comment>
<evidence type="ECO:0000313" key="2">
    <source>
        <dbReference type="EMBL" id="KXB79761.1"/>
    </source>
</evidence>
<dbReference type="Proteomes" id="UP000070531">
    <property type="component" value="Unassembled WGS sequence"/>
</dbReference>
<feature type="compositionally biased region" description="Basic and acidic residues" evidence="1">
    <location>
        <begin position="119"/>
        <end position="128"/>
    </location>
</feature>
<organism evidence="2">
    <name type="scientific">Prevotella amnii</name>
    <dbReference type="NCBI Taxonomy" id="419005"/>
    <lineage>
        <taxon>Bacteria</taxon>
        <taxon>Pseudomonadati</taxon>
        <taxon>Bacteroidota</taxon>
        <taxon>Bacteroidia</taxon>
        <taxon>Bacteroidales</taxon>
        <taxon>Prevotellaceae</taxon>
        <taxon>Prevotella</taxon>
    </lineage>
</organism>
<sequence length="140" mass="16020">MELAEAKKIIEELRGRFDAPFGSTDKSTIENLYYEVLGKDFVPTSCQQCYHDGLIEIYHYIKKYGKMAEKLNYRLKAGAIINCPAFMDGKVFSNDNLTDEIAEDYLKEFPNNVDLFQKVPEKEAGEGSKEEEDKDSKGKE</sequence>
<dbReference type="PATRIC" id="fig|419005.5.peg.533"/>
<dbReference type="EMBL" id="LSDL01000023">
    <property type="protein sequence ID" value="KXB79761.1"/>
    <property type="molecule type" value="Genomic_DNA"/>
</dbReference>
<feature type="region of interest" description="Disordered" evidence="1">
    <location>
        <begin position="116"/>
        <end position="140"/>
    </location>
</feature>
<reference evidence="2 3" key="1">
    <citation type="submission" date="2016-01" db="EMBL/GenBank/DDBJ databases">
        <authorList>
            <person name="Oliw E.H."/>
        </authorList>
    </citation>
    <scope>NUCLEOTIDE SEQUENCE [LARGE SCALE GENOMIC DNA]</scope>
    <source>
        <strain evidence="2 3">DNF00307</strain>
    </source>
</reference>
<gene>
    <name evidence="2" type="ORF">HMPREF1860_00530</name>
</gene>
<protein>
    <submittedName>
        <fullName evidence="2">Uncharacterized protein</fullName>
    </submittedName>
</protein>
<dbReference type="STRING" id="419005.HMPREF1860_00530"/>
<name>A0A134BIN7_9BACT</name>